<dbReference type="EMBL" id="AMZH03000090">
    <property type="protein sequence ID" value="RRT85596.1"/>
    <property type="molecule type" value="Genomic_DNA"/>
</dbReference>
<accession>A0A427BB41</accession>
<proteinExistence type="predicted"/>
<reference evidence="2 3" key="1">
    <citation type="journal article" date="2014" name="Agronomy (Basel)">
        <title>A Draft Genome Sequence for Ensete ventricosum, the Drought-Tolerant Tree Against Hunger.</title>
        <authorList>
            <person name="Harrison J."/>
            <person name="Moore K.A."/>
            <person name="Paszkiewicz K."/>
            <person name="Jones T."/>
            <person name="Grant M."/>
            <person name="Ambacheew D."/>
            <person name="Muzemil S."/>
            <person name="Studholme D.J."/>
        </authorList>
    </citation>
    <scope>NUCLEOTIDE SEQUENCE [LARGE SCALE GENOMIC DNA]</scope>
</reference>
<feature type="compositionally biased region" description="Basic and acidic residues" evidence="1">
    <location>
        <begin position="259"/>
        <end position="274"/>
    </location>
</feature>
<name>A0A427BB41_ENSVE</name>
<feature type="region of interest" description="Disordered" evidence="1">
    <location>
        <begin position="201"/>
        <end position="274"/>
    </location>
</feature>
<evidence type="ECO:0000313" key="2">
    <source>
        <dbReference type="EMBL" id="RRT85596.1"/>
    </source>
</evidence>
<comment type="caution">
    <text evidence="2">The sequence shown here is derived from an EMBL/GenBank/DDBJ whole genome shotgun (WGS) entry which is preliminary data.</text>
</comment>
<protein>
    <submittedName>
        <fullName evidence="2">Uncharacterized protein</fullName>
    </submittedName>
</protein>
<dbReference type="AlphaFoldDB" id="A0A427BB41"/>
<sequence length="274" mass="30736">MFNGFDAFGCIRVRPYTERRLRRFPGFGSVGSAYDIQSNQRDLRSSMLELPRVEVVSSSLGGATPTDSKILKVLMVMQSCCNSDSTMMVCWLAKVRERLCILVEYERHVSGAPSNNKGWKVRFFFISHSRGWGFRPKWTARSVSHVAPNLLDEESELVGILWGILSSSRAIKDMTEARLVEVGLSLARRDMFNLMKVKKSMGHATGRPAPSPPPEVPVEVPGECFSHGEERPDGGWSELPKKKIKVAVSKRLKKVRGTSKKDHRDKGKEPTEVT</sequence>
<feature type="compositionally biased region" description="Basic residues" evidence="1">
    <location>
        <begin position="242"/>
        <end position="258"/>
    </location>
</feature>
<organism evidence="2 3">
    <name type="scientific">Ensete ventricosum</name>
    <name type="common">Abyssinian banana</name>
    <name type="synonym">Musa ensete</name>
    <dbReference type="NCBI Taxonomy" id="4639"/>
    <lineage>
        <taxon>Eukaryota</taxon>
        <taxon>Viridiplantae</taxon>
        <taxon>Streptophyta</taxon>
        <taxon>Embryophyta</taxon>
        <taxon>Tracheophyta</taxon>
        <taxon>Spermatophyta</taxon>
        <taxon>Magnoliopsida</taxon>
        <taxon>Liliopsida</taxon>
        <taxon>Zingiberales</taxon>
        <taxon>Musaceae</taxon>
        <taxon>Ensete</taxon>
    </lineage>
</organism>
<evidence type="ECO:0000313" key="3">
    <source>
        <dbReference type="Proteomes" id="UP000287651"/>
    </source>
</evidence>
<evidence type="ECO:0000256" key="1">
    <source>
        <dbReference type="SAM" id="MobiDB-lite"/>
    </source>
</evidence>
<gene>
    <name evidence="2" type="ORF">B296_00002971</name>
</gene>
<dbReference type="Proteomes" id="UP000287651">
    <property type="component" value="Unassembled WGS sequence"/>
</dbReference>